<dbReference type="PANTHER" id="PTHR24221:SF654">
    <property type="entry name" value="ATP-BINDING CASSETTE SUB-FAMILY B MEMBER 6"/>
    <property type="match status" value="1"/>
</dbReference>
<dbReference type="InterPro" id="IPR011527">
    <property type="entry name" value="ABC1_TM_dom"/>
</dbReference>
<dbReference type="GO" id="GO:0140359">
    <property type="term" value="F:ABC-type transporter activity"/>
    <property type="evidence" value="ECO:0007669"/>
    <property type="project" value="InterPro"/>
</dbReference>
<dbReference type="Proteomes" id="UP000262621">
    <property type="component" value="Unassembled WGS sequence"/>
</dbReference>
<keyword evidence="3" id="KW-1003">Cell membrane</keyword>
<dbReference type="FunFam" id="3.40.50.300:FF:000221">
    <property type="entry name" value="Multidrug ABC transporter ATP-binding protein"/>
    <property type="match status" value="1"/>
</dbReference>
<name>A0A372G4L3_9ACTN</name>
<dbReference type="InterPro" id="IPR017871">
    <property type="entry name" value="ABC_transporter-like_CS"/>
</dbReference>
<gene>
    <name evidence="14" type="ORF">D0Q02_00020</name>
</gene>
<comment type="similarity">
    <text evidence="10">Belongs to the ABC transporter superfamily. Siderophore-Fe(3+) uptake transporter (SIUT) (TC 3.A.1.21) family.</text>
</comment>
<evidence type="ECO:0000256" key="11">
    <source>
        <dbReference type="SAM" id="Phobius"/>
    </source>
</evidence>
<dbReference type="Gene3D" id="3.40.50.300">
    <property type="entry name" value="P-loop containing nucleotide triphosphate hydrolases"/>
    <property type="match status" value="1"/>
</dbReference>
<dbReference type="RefSeq" id="WP_117225883.1">
    <property type="nucleotide sequence ID" value="NZ_CP061725.1"/>
</dbReference>
<dbReference type="InterPro" id="IPR039421">
    <property type="entry name" value="Type_1_exporter"/>
</dbReference>
<comment type="caution">
    <text evidence="14">The sequence shown here is derived from an EMBL/GenBank/DDBJ whole genome shotgun (WGS) entry which is preliminary data.</text>
</comment>
<evidence type="ECO:0000256" key="10">
    <source>
        <dbReference type="ARBA" id="ARBA00023455"/>
    </source>
</evidence>
<evidence type="ECO:0000256" key="6">
    <source>
        <dbReference type="ARBA" id="ARBA00022741"/>
    </source>
</evidence>
<feature type="transmembrane region" description="Helical" evidence="11">
    <location>
        <begin position="28"/>
        <end position="47"/>
    </location>
</feature>
<dbReference type="SMART" id="SM00382">
    <property type="entry name" value="AAA"/>
    <property type="match status" value="1"/>
</dbReference>
<protein>
    <submittedName>
        <fullName evidence="14">ABC transporter ATP-binding protein</fullName>
    </submittedName>
</protein>
<evidence type="ECO:0000256" key="1">
    <source>
        <dbReference type="ARBA" id="ARBA00004429"/>
    </source>
</evidence>
<comment type="subcellular location">
    <subcellularLocation>
        <location evidence="1">Cell inner membrane</location>
        <topology evidence="1">Multi-pass membrane protein</topology>
    </subcellularLocation>
</comment>
<dbReference type="InterPro" id="IPR003439">
    <property type="entry name" value="ABC_transporter-like_ATP-bd"/>
</dbReference>
<feature type="transmembrane region" description="Helical" evidence="11">
    <location>
        <begin position="141"/>
        <end position="164"/>
    </location>
</feature>
<evidence type="ECO:0000256" key="2">
    <source>
        <dbReference type="ARBA" id="ARBA00022448"/>
    </source>
</evidence>
<feature type="domain" description="ABC transporter" evidence="12">
    <location>
        <begin position="346"/>
        <end position="580"/>
    </location>
</feature>
<organism evidence="14 15">
    <name type="scientific">Micromonospora craniellae</name>
    <dbReference type="NCBI Taxonomy" id="2294034"/>
    <lineage>
        <taxon>Bacteria</taxon>
        <taxon>Bacillati</taxon>
        <taxon>Actinomycetota</taxon>
        <taxon>Actinomycetes</taxon>
        <taxon>Micromonosporales</taxon>
        <taxon>Micromonosporaceae</taxon>
        <taxon>Micromonospora</taxon>
    </lineage>
</organism>
<dbReference type="Gene3D" id="1.20.1560.10">
    <property type="entry name" value="ABC transporter type 1, transmembrane domain"/>
    <property type="match status" value="1"/>
</dbReference>
<dbReference type="GO" id="GO:0016887">
    <property type="term" value="F:ATP hydrolysis activity"/>
    <property type="evidence" value="ECO:0007669"/>
    <property type="project" value="InterPro"/>
</dbReference>
<evidence type="ECO:0000313" key="14">
    <source>
        <dbReference type="EMBL" id="RFS47945.1"/>
    </source>
</evidence>
<dbReference type="EMBL" id="QVFU01000001">
    <property type="protein sequence ID" value="RFS47945.1"/>
    <property type="molecule type" value="Genomic_DNA"/>
</dbReference>
<dbReference type="SUPFAM" id="SSF52540">
    <property type="entry name" value="P-loop containing nucleoside triphosphate hydrolases"/>
    <property type="match status" value="1"/>
</dbReference>
<keyword evidence="2" id="KW-0813">Transport</keyword>
<reference evidence="14 15" key="1">
    <citation type="submission" date="2018-08" db="EMBL/GenBank/DDBJ databases">
        <title>Verrucosispora craniellae sp. nov., isolated from a marine sponge in the South China Sea.</title>
        <authorList>
            <person name="Li L."/>
            <person name="Lin H.W."/>
        </authorList>
    </citation>
    <scope>NUCLEOTIDE SEQUENCE [LARGE SCALE GENOMIC DNA]</scope>
    <source>
        <strain evidence="14 15">LHW63014</strain>
    </source>
</reference>
<dbReference type="GO" id="GO:0005886">
    <property type="term" value="C:plasma membrane"/>
    <property type="evidence" value="ECO:0007669"/>
    <property type="project" value="UniProtKB-SubCell"/>
</dbReference>
<keyword evidence="6" id="KW-0547">Nucleotide-binding</keyword>
<evidence type="ECO:0000256" key="3">
    <source>
        <dbReference type="ARBA" id="ARBA00022475"/>
    </source>
</evidence>
<dbReference type="PANTHER" id="PTHR24221">
    <property type="entry name" value="ATP-BINDING CASSETTE SUB-FAMILY B"/>
    <property type="match status" value="1"/>
</dbReference>
<keyword evidence="7 14" id="KW-0067">ATP-binding</keyword>
<evidence type="ECO:0000259" key="12">
    <source>
        <dbReference type="PROSITE" id="PS50893"/>
    </source>
</evidence>
<dbReference type="Pfam" id="PF00664">
    <property type="entry name" value="ABC_membrane"/>
    <property type="match status" value="1"/>
</dbReference>
<dbReference type="Pfam" id="PF00005">
    <property type="entry name" value="ABC_tran"/>
    <property type="match status" value="1"/>
</dbReference>
<dbReference type="CDD" id="cd07346">
    <property type="entry name" value="ABC_6TM_exporters"/>
    <property type="match status" value="1"/>
</dbReference>
<evidence type="ECO:0000313" key="15">
    <source>
        <dbReference type="Proteomes" id="UP000262621"/>
    </source>
</evidence>
<dbReference type="InterPro" id="IPR036640">
    <property type="entry name" value="ABC1_TM_sf"/>
</dbReference>
<dbReference type="PROSITE" id="PS50929">
    <property type="entry name" value="ABC_TM1F"/>
    <property type="match status" value="1"/>
</dbReference>
<feature type="transmembrane region" description="Helical" evidence="11">
    <location>
        <begin position="67"/>
        <end position="86"/>
    </location>
</feature>
<dbReference type="AlphaFoldDB" id="A0A372G4L3"/>
<dbReference type="InterPro" id="IPR003593">
    <property type="entry name" value="AAA+_ATPase"/>
</dbReference>
<proteinExistence type="inferred from homology"/>
<dbReference type="OrthoDB" id="3302760at2"/>
<dbReference type="SUPFAM" id="SSF90123">
    <property type="entry name" value="ABC transporter transmembrane region"/>
    <property type="match status" value="1"/>
</dbReference>
<evidence type="ECO:0000256" key="8">
    <source>
        <dbReference type="ARBA" id="ARBA00022989"/>
    </source>
</evidence>
<feature type="transmembrane region" description="Helical" evidence="11">
    <location>
        <begin position="286"/>
        <end position="307"/>
    </location>
</feature>
<feature type="transmembrane region" description="Helical" evidence="11">
    <location>
        <begin position="260"/>
        <end position="280"/>
    </location>
</feature>
<evidence type="ECO:0000256" key="9">
    <source>
        <dbReference type="ARBA" id="ARBA00023136"/>
    </source>
</evidence>
<evidence type="ECO:0000259" key="13">
    <source>
        <dbReference type="PROSITE" id="PS50929"/>
    </source>
</evidence>
<evidence type="ECO:0000256" key="4">
    <source>
        <dbReference type="ARBA" id="ARBA00022519"/>
    </source>
</evidence>
<accession>A0A372G4L3</accession>
<dbReference type="GO" id="GO:0005524">
    <property type="term" value="F:ATP binding"/>
    <property type="evidence" value="ECO:0007669"/>
    <property type="project" value="UniProtKB-KW"/>
</dbReference>
<feature type="transmembrane region" description="Helical" evidence="11">
    <location>
        <begin position="170"/>
        <end position="188"/>
    </location>
</feature>
<evidence type="ECO:0000256" key="5">
    <source>
        <dbReference type="ARBA" id="ARBA00022692"/>
    </source>
</evidence>
<evidence type="ECO:0000256" key="7">
    <source>
        <dbReference type="ARBA" id="ARBA00022840"/>
    </source>
</evidence>
<dbReference type="InterPro" id="IPR027417">
    <property type="entry name" value="P-loop_NTPase"/>
</dbReference>
<dbReference type="PROSITE" id="PS00211">
    <property type="entry name" value="ABC_TRANSPORTER_1"/>
    <property type="match status" value="1"/>
</dbReference>
<keyword evidence="15" id="KW-1185">Reference proteome</keyword>
<keyword evidence="5 11" id="KW-0812">Transmembrane</keyword>
<dbReference type="PROSITE" id="PS50893">
    <property type="entry name" value="ABC_TRANSPORTER_2"/>
    <property type="match status" value="1"/>
</dbReference>
<sequence length="586" mass="60766">MSASAPEIPGLAAPGSLRRLFTPIRGHLALCAILSALSAAAGIVPYIAVAEIARVMLENPAGAASTVWTWVAVGAAGAGLWLLLAVQSARVGHFADASLLHDLRRRIVRHLGSLPLGWFRAAGSGKVKRAMTGDLEEMHEVIAHALGQLTGAVTVIAVGAAYLFAVDARMTLIALAVLALMALFYRIAMRSMTTHMNRLIAAEARISAASIEYADGIQVVKTFGTGGRVLRRFDEAVDEHTRAFADWVAEVQYSSAMSRLFGSEMAVLAAVAATGLAFVADGTLGVADLVAFLVVAVGLPTSILPAVSAAQGVRKGRMGAANIERLLSRAPLPEPSLASTPTGHEVEFDRVTFSYDGVTNAVEDVSAVCPPGSVTALVGPSGAGKTTLASLLPRFYDVTDGAVRVGGVDVRSIPSTELLSSMSLVFQDVALLRDSVAENIRIGRPGASDDEVRAAATAAHIHDVIELLPQGYDTPLDGGGGSLSGGERQRLTIARAILSGAPVVVLDEATAALDPDSEAAVQDALAGLADGKTVIVIAHRLHTIVGADQILVLDGGRLVERGSHDDLLAHGGLYARMWAAQEGVPA</sequence>
<keyword evidence="9 11" id="KW-0472">Membrane</keyword>
<keyword evidence="4" id="KW-0997">Cell inner membrane</keyword>
<keyword evidence="8 11" id="KW-1133">Transmembrane helix</keyword>
<feature type="domain" description="ABC transmembrane type-1" evidence="13">
    <location>
        <begin position="29"/>
        <end position="315"/>
    </location>
</feature>